<keyword evidence="3" id="KW-1185">Reference proteome</keyword>
<sequence>MDSPQSFKTSRKSPAHSPTGAKPPVSFAAGTDHGNRRQALANRRASLRLDVASFAAENYRPEVYLKSTMEADTDEAVQGALRSLTAACEKSVSELQRAVWKNHGEFLEVGKGIMEFEGGLNELRGIQSALRSAANALVSSAGVADFVSFGMAEWMVGNVCRRDTGTGRGGRTRGNYRAATTAGCTFQNN</sequence>
<accession>A0A2H9TI45</accession>
<proteinExistence type="predicted"/>
<dbReference type="Proteomes" id="UP000240830">
    <property type="component" value="Unassembled WGS sequence"/>
</dbReference>
<comment type="caution">
    <text evidence="2">The sequence shown here is derived from an EMBL/GenBank/DDBJ whole genome shotgun (WGS) entry which is preliminary data.</text>
</comment>
<gene>
    <name evidence="2" type="ORF">PSACC_02711</name>
</gene>
<evidence type="ECO:0000256" key="1">
    <source>
        <dbReference type="SAM" id="MobiDB-lite"/>
    </source>
</evidence>
<dbReference type="AlphaFoldDB" id="A0A2H9TI45"/>
<evidence type="ECO:0000313" key="3">
    <source>
        <dbReference type="Proteomes" id="UP000240830"/>
    </source>
</evidence>
<evidence type="ECO:0000313" key="2">
    <source>
        <dbReference type="EMBL" id="PJF17437.1"/>
    </source>
</evidence>
<dbReference type="Pfam" id="PF08700">
    <property type="entry name" value="VPS51_Exo84_N"/>
    <property type="match status" value="1"/>
</dbReference>
<protein>
    <submittedName>
        <fullName evidence="2">Uncharacterized protein</fullName>
    </submittedName>
</protein>
<dbReference type="EMBL" id="MTSL01000174">
    <property type="protein sequence ID" value="PJF17437.1"/>
    <property type="molecule type" value="Genomic_DNA"/>
</dbReference>
<dbReference type="OrthoDB" id="642193at2759"/>
<name>A0A2H9TI45_9FUNG</name>
<feature type="region of interest" description="Disordered" evidence="1">
    <location>
        <begin position="1"/>
        <end position="32"/>
    </location>
</feature>
<dbReference type="STRING" id="1246581.A0A2H9TI45"/>
<reference evidence="2 3" key="1">
    <citation type="submission" date="2016-10" db="EMBL/GenBank/DDBJ databases">
        <title>The genome of Paramicrosporidium saccamoebae is the missing link in understanding Cryptomycota and Microsporidia evolution.</title>
        <authorList>
            <person name="Quandt C.A."/>
            <person name="Beaudet D."/>
            <person name="Corsaro D."/>
            <person name="Michel R."/>
            <person name="Corradi N."/>
            <person name="James T."/>
        </authorList>
    </citation>
    <scope>NUCLEOTIDE SEQUENCE [LARGE SCALE GENOMIC DNA]</scope>
    <source>
        <strain evidence="2 3">KSL3</strain>
    </source>
</reference>
<organism evidence="2 3">
    <name type="scientific">Paramicrosporidium saccamoebae</name>
    <dbReference type="NCBI Taxonomy" id="1246581"/>
    <lineage>
        <taxon>Eukaryota</taxon>
        <taxon>Fungi</taxon>
        <taxon>Fungi incertae sedis</taxon>
        <taxon>Cryptomycota</taxon>
        <taxon>Cryptomycota incertae sedis</taxon>
        <taxon>Paramicrosporidium</taxon>
    </lineage>
</organism>